<name>A0A1H3PZG2_9ACTN</name>
<dbReference type="PANTHER" id="PTHR16305">
    <property type="entry name" value="TESTICULAR SOLUBLE ADENYLYL CYCLASE"/>
    <property type="match status" value="1"/>
</dbReference>
<dbReference type="InterPro" id="IPR027417">
    <property type="entry name" value="P-loop_NTPase"/>
</dbReference>
<dbReference type="Pfam" id="PF00211">
    <property type="entry name" value="Guanylate_cyc"/>
    <property type="match status" value="1"/>
</dbReference>
<dbReference type="PROSITE" id="PS50125">
    <property type="entry name" value="GUANYLATE_CYCLASE_2"/>
    <property type="match status" value="1"/>
</dbReference>
<dbReference type="PANTHER" id="PTHR16305:SF28">
    <property type="entry name" value="GUANYLATE CYCLASE DOMAIN-CONTAINING PROTEIN"/>
    <property type="match status" value="1"/>
</dbReference>
<dbReference type="GO" id="GO:0035556">
    <property type="term" value="P:intracellular signal transduction"/>
    <property type="evidence" value="ECO:0007669"/>
    <property type="project" value="InterPro"/>
</dbReference>
<accession>A0A1H3PZG2</accession>
<dbReference type="InterPro" id="IPR001054">
    <property type="entry name" value="A/G_cyclase"/>
</dbReference>
<evidence type="ECO:0000313" key="5">
    <source>
        <dbReference type="Proteomes" id="UP000242415"/>
    </source>
</evidence>
<proteinExistence type="predicted"/>
<dbReference type="InterPro" id="IPR029787">
    <property type="entry name" value="Nucleotide_cyclase"/>
</dbReference>
<dbReference type="GO" id="GO:0004016">
    <property type="term" value="F:adenylate cyclase activity"/>
    <property type="evidence" value="ECO:0007669"/>
    <property type="project" value="TreeGrafter"/>
</dbReference>
<keyword evidence="2" id="KW-0067">ATP-binding</keyword>
<organism evidence="4 5">
    <name type="scientific">Micromonospora pattaloongensis</name>
    <dbReference type="NCBI Taxonomy" id="405436"/>
    <lineage>
        <taxon>Bacteria</taxon>
        <taxon>Bacillati</taxon>
        <taxon>Actinomycetota</taxon>
        <taxon>Actinomycetes</taxon>
        <taxon>Micromonosporales</taxon>
        <taxon>Micromonosporaceae</taxon>
        <taxon>Micromonospora</taxon>
    </lineage>
</organism>
<dbReference type="GO" id="GO:0009190">
    <property type="term" value="P:cyclic nucleotide biosynthetic process"/>
    <property type="evidence" value="ECO:0007669"/>
    <property type="project" value="InterPro"/>
</dbReference>
<keyword evidence="5" id="KW-1185">Reference proteome</keyword>
<dbReference type="SUPFAM" id="SSF48452">
    <property type="entry name" value="TPR-like"/>
    <property type="match status" value="1"/>
</dbReference>
<protein>
    <submittedName>
        <fullName evidence="4">AAA ATPase domain-containing protein</fullName>
    </submittedName>
</protein>
<evidence type="ECO:0000259" key="3">
    <source>
        <dbReference type="PROSITE" id="PS50125"/>
    </source>
</evidence>
<dbReference type="SUPFAM" id="SSF52540">
    <property type="entry name" value="P-loop containing nucleoside triphosphate hydrolases"/>
    <property type="match status" value="1"/>
</dbReference>
<dbReference type="Pfam" id="PF13191">
    <property type="entry name" value="AAA_16"/>
    <property type="match status" value="1"/>
</dbReference>
<evidence type="ECO:0000256" key="2">
    <source>
        <dbReference type="ARBA" id="ARBA00022840"/>
    </source>
</evidence>
<dbReference type="STRING" id="405436.SAMN05444365_105133"/>
<dbReference type="SUPFAM" id="SSF55073">
    <property type="entry name" value="Nucleotide cyclase"/>
    <property type="match status" value="1"/>
</dbReference>
<dbReference type="Gene3D" id="1.25.40.10">
    <property type="entry name" value="Tetratricopeptide repeat domain"/>
    <property type="match status" value="1"/>
</dbReference>
<keyword evidence="1" id="KW-0547">Nucleotide-binding</keyword>
<dbReference type="EMBL" id="FNPH01000005">
    <property type="protein sequence ID" value="SDZ06547.1"/>
    <property type="molecule type" value="Genomic_DNA"/>
</dbReference>
<dbReference type="CDD" id="cd07302">
    <property type="entry name" value="CHD"/>
    <property type="match status" value="1"/>
</dbReference>
<reference evidence="5" key="1">
    <citation type="submission" date="2016-10" db="EMBL/GenBank/DDBJ databases">
        <authorList>
            <person name="Varghese N."/>
            <person name="Submissions S."/>
        </authorList>
    </citation>
    <scope>NUCLEOTIDE SEQUENCE [LARGE SCALE GENOMIC DNA]</scope>
    <source>
        <strain evidence="5">DSM 45245</strain>
    </source>
</reference>
<dbReference type="Gene3D" id="3.30.70.1230">
    <property type="entry name" value="Nucleotide cyclase"/>
    <property type="match status" value="1"/>
</dbReference>
<sequence length="1142" mass="123275">MSVLFVDLIDFTPYVEQSDPELVRATQTGFFSAARRVVGQYGGVVEKYIGDAVMALFGAPVATETDPLRCVRAGLELQRVLARFAPAEDQRRRPDQRRDRGGALRFRAGIATGEALVDVAAARDGGQAIVAGDVVNTASRLQSVAPPGGVLVCGNTYGLTKTAIQYEEQAAVTLRGRSSPTQVWLALAPTQRQQPDREPDAAPLIDREHELGLLVNALHRSMREQLPQLVTLLGRAGIGKSRLVRELFRHTEGLIDVPLTWRTGRCPPFGENVTFAALADIVKAEAGILDTDTAGTAAQRLESAVAELVDPLEADRLTDALRPLVGLAGPKLPAEETESAWRRFLVALAARRPTVLVFEDLHWADDTMLRFVELLGSSARDVPLLLLCTARPELVDRDPSWASAIGGSLTITLPPLRDTGIATLYAHMFGRAAFSADLLSPLVEVADGNPLYAHEYVRMLIEQGALQQSGRGWSLEQSQDLPMPDSVHAVIANRVDLLDTQDRTVLLAASVVGMQFWPGAVAAALGRPVEAIERSLRRLEQRDFVHEQPASTMAGQAELRFRHVLVRDVCYQRLPRTERVARHERTADWLDALSRGRDTDLAEVLAHHRWAAHEIARTLGMSTDRYAAPAREALHRAARRAYSLHVLDAAASHAARALALADDTDPVGRLQLELLSTEISFYRDGDGFLSGGGTDQLTALAERLYALGDRACAARAWTLLGKAAWLRADRAAALSCLDRAVALFETLPDTAEKADAYAELGRLHMLNYERDPAINAAGVAADIAERLGLVEARTNARITMAVARYQAGDRAGLDELHAATDYCRRHQLLALPRAIQNLAYAVREEGDWLRSDELLTESADDVHGGHTLATGYSGEAMRAYFAGEFGELLAAADAFVDTPSGRWDMQVRGLRSCLRVLRGEPVPGPEPLSGAAGGGRSMIDPAAAPVDDVSDALQTARASGFHRLHWTTLGLGAFCRVLQGRHKEAIELLDELAAAWSAVPALASGEWISAAAYAGALAGRDAAAQVRGMLERVAHRTPWAEAALRTVSAAVVAADGDHARAAQLYLAAAETYAQIPDTTDRMLALALAVGELRRAGERDVAETTLTEVRAFALRNQAPGLLLLTRASDADPSGTGWSPTLAS</sequence>
<evidence type="ECO:0000256" key="1">
    <source>
        <dbReference type="ARBA" id="ARBA00022741"/>
    </source>
</evidence>
<dbReference type="GO" id="GO:0005524">
    <property type="term" value="F:ATP binding"/>
    <property type="evidence" value="ECO:0007669"/>
    <property type="project" value="UniProtKB-KW"/>
</dbReference>
<evidence type="ECO:0000313" key="4">
    <source>
        <dbReference type="EMBL" id="SDZ06547.1"/>
    </source>
</evidence>
<dbReference type="Proteomes" id="UP000242415">
    <property type="component" value="Unassembled WGS sequence"/>
</dbReference>
<dbReference type="SMART" id="SM00044">
    <property type="entry name" value="CYCc"/>
    <property type="match status" value="1"/>
</dbReference>
<feature type="domain" description="Guanylate cyclase" evidence="3">
    <location>
        <begin position="2"/>
        <end position="142"/>
    </location>
</feature>
<dbReference type="AlphaFoldDB" id="A0A1H3PZG2"/>
<dbReference type="InterPro" id="IPR041664">
    <property type="entry name" value="AAA_16"/>
</dbReference>
<dbReference type="InterPro" id="IPR011990">
    <property type="entry name" value="TPR-like_helical_dom_sf"/>
</dbReference>
<gene>
    <name evidence="4" type="ORF">SAMN05444365_105133</name>
</gene>
<dbReference type="GO" id="GO:0005737">
    <property type="term" value="C:cytoplasm"/>
    <property type="evidence" value="ECO:0007669"/>
    <property type="project" value="TreeGrafter"/>
</dbReference>